<reference evidence="1 2" key="1">
    <citation type="submission" date="2015-01" db="EMBL/GenBank/DDBJ databases">
        <title>Genome of allotetraploid Gossypium barbadense reveals genomic plasticity and fiber elongation in cotton evolution.</title>
        <authorList>
            <person name="Chen X."/>
            <person name="Liu X."/>
            <person name="Zhao B."/>
            <person name="Zheng H."/>
            <person name="Hu Y."/>
            <person name="Lu G."/>
            <person name="Yang C."/>
            <person name="Chen J."/>
            <person name="Shan C."/>
            <person name="Zhang L."/>
            <person name="Zhou Y."/>
            <person name="Wang L."/>
            <person name="Guo W."/>
            <person name="Bai Y."/>
            <person name="Ruan J."/>
            <person name="Shangguan X."/>
            <person name="Mao Y."/>
            <person name="Jiang J."/>
            <person name="Zhu Y."/>
            <person name="Lei J."/>
            <person name="Kang H."/>
            <person name="Chen S."/>
            <person name="He X."/>
            <person name="Wang R."/>
            <person name="Wang Y."/>
            <person name="Chen J."/>
            <person name="Wang L."/>
            <person name="Yu S."/>
            <person name="Wang B."/>
            <person name="Wei J."/>
            <person name="Song S."/>
            <person name="Lu X."/>
            <person name="Gao Z."/>
            <person name="Gu W."/>
            <person name="Deng X."/>
            <person name="Ma D."/>
            <person name="Wang S."/>
            <person name="Liang W."/>
            <person name="Fang L."/>
            <person name="Cai C."/>
            <person name="Zhu X."/>
            <person name="Zhou B."/>
            <person name="Zhang Y."/>
            <person name="Chen Z."/>
            <person name="Xu S."/>
            <person name="Zhu R."/>
            <person name="Wang S."/>
            <person name="Zhang T."/>
            <person name="Zhao G."/>
        </authorList>
    </citation>
    <scope>NUCLEOTIDE SEQUENCE [LARGE SCALE GENOMIC DNA]</scope>
    <source>
        <strain evidence="2">cv. Xinhai21</strain>
        <tissue evidence="1">Leaf</tissue>
    </source>
</reference>
<sequence>MGWAQYYRLHQSYVLDLEEILIVRNVFKHCLLDLSLNRWRQIDADDGADTNTVGLVLAQFAWPHEADDELAFILLGIKAGANTLMLIVGGVGIAQGTEDSSEESISLSREIDEYIDLHSYM</sequence>
<protein>
    <submittedName>
        <fullName evidence="1">Uncharacterized protein</fullName>
    </submittedName>
</protein>
<evidence type="ECO:0000313" key="2">
    <source>
        <dbReference type="Proteomes" id="UP000239757"/>
    </source>
</evidence>
<proteinExistence type="predicted"/>
<dbReference type="EMBL" id="KZ662808">
    <property type="protein sequence ID" value="PPS18819.1"/>
    <property type="molecule type" value="Genomic_DNA"/>
</dbReference>
<gene>
    <name evidence="1" type="ORF">GOBAR_AA01763</name>
</gene>
<dbReference type="AlphaFoldDB" id="A0A2P5YTA9"/>
<name>A0A2P5YTA9_GOSBA</name>
<accession>A0A2P5YTA9</accession>
<dbReference type="Proteomes" id="UP000239757">
    <property type="component" value="Unassembled WGS sequence"/>
</dbReference>
<evidence type="ECO:0000313" key="1">
    <source>
        <dbReference type="EMBL" id="PPS18819.1"/>
    </source>
</evidence>
<organism evidence="1 2">
    <name type="scientific">Gossypium barbadense</name>
    <name type="common">Sea Island cotton</name>
    <name type="synonym">Hibiscus barbadensis</name>
    <dbReference type="NCBI Taxonomy" id="3634"/>
    <lineage>
        <taxon>Eukaryota</taxon>
        <taxon>Viridiplantae</taxon>
        <taxon>Streptophyta</taxon>
        <taxon>Embryophyta</taxon>
        <taxon>Tracheophyta</taxon>
        <taxon>Spermatophyta</taxon>
        <taxon>Magnoliopsida</taxon>
        <taxon>eudicotyledons</taxon>
        <taxon>Gunneridae</taxon>
        <taxon>Pentapetalae</taxon>
        <taxon>rosids</taxon>
        <taxon>malvids</taxon>
        <taxon>Malvales</taxon>
        <taxon>Malvaceae</taxon>
        <taxon>Malvoideae</taxon>
        <taxon>Gossypium</taxon>
    </lineage>
</organism>
<dbReference type="OrthoDB" id="10578750at2759"/>